<proteinExistence type="predicted"/>
<name>A0A1E5GIA2_9ENTE</name>
<dbReference type="SUPFAM" id="SSF54001">
    <property type="entry name" value="Cysteine proteinases"/>
    <property type="match status" value="1"/>
</dbReference>
<gene>
    <name evidence="3" type="ORF">BCR21_07015</name>
</gene>
<dbReference type="InterPro" id="IPR006637">
    <property type="entry name" value="ChW"/>
</dbReference>
<evidence type="ECO:0000259" key="2">
    <source>
        <dbReference type="PROSITE" id="PS50911"/>
    </source>
</evidence>
<evidence type="ECO:0000313" key="4">
    <source>
        <dbReference type="Proteomes" id="UP000094068"/>
    </source>
</evidence>
<feature type="domain" description="Peptidase C51" evidence="2">
    <location>
        <begin position="33"/>
        <end position="154"/>
    </location>
</feature>
<feature type="chain" id="PRO_5009177477" description="Peptidase C51 domain-containing protein" evidence="1">
    <location>
        <begin position="29"/>
        <end position="454"/>
    </location>
</feature>
<dbReference type="OrthoDB" id="9763643at2"/>
<protein>
    <recommendedName>
        <fullName evidence="2">Peptidase C51 domain-containing protein</fullName>
    </recommendedName>
</protein>
<dbReference type="STRING" id="903984.BCR21_07015"/>
<dbReference type="Proteomes" id="UP000094068">
    <property type="component" value="Unassembled WGS sequence"/>
</dbReference>
<dbReference type="RefSeq" id="WP_069645833.1">
    <property type="nucleotide sequence ID" value="NZ_MIJZ01000012.1"/>
</dbReference>
<dbReference type="AlphaFoldDB" id="A0A1E5GIA2"/>
<feature type="signal peptide" evidence="1">
    <location>
        <begin position="1"/>
        <end position="28"/>
    </location>
</feature>
<dbReference type="InterPro" id="IPR007921">
    <property type="entry name" value="CHAP_dom"/>
</dbReference>
<accession>A0A1E5GIA2</accession>
<organism evidence="3 4">
    <name type="scientific">Enterococcus ureasiticus</name>
    <dbReference type="NCBI Taxonomy" id="903984"/>
    <lineage>
        <taxon>Bacteria</taxon>
        <taxon>Bacillati</taxon>
        <taxon>Bacillota</taxon>
        <taxon>Bacilli</taxon>
        <taxon>Lactobacillales</taxon>
        <taxon>Enterococcaceae</taxon>
        <taxon>Enterococcus</taxon>
    </lineage>
</organism>
<dbReference type="Gene3D" id="3.90.1720.10">
    <property type="entry name" value="endopeptidase domain like (from Nostoc punctiforme)"/>
    <property type="match status" value="1"/>
</dbReference>
<dbReference type="Pfam" id="PF07538">
    <property type="entry name" value="ChW"/>
    <property type="match status" value="6"/>
</dbReference>
<keyword evidence="1" id="KW-0732">Signal</keyword>
<keyword evidence="4" id="KW-1185">Reference proteome</keyword>
<dbReference type="InterPro" id="IPR038765">
    <property type="entry name" value="Papain-like_cys_pep_sf"/>
</dbReference>
<dbReference type="Pfam" id="PF05257">
    <property type="entry name" value="CHAP"/>
    <property type="match status" value="1"/>
</dbReference>
<dbReference type="PROSITE" id="PS50911">
    <property type="entry name" value="CHAP"/>
    <property type="match status" value="1"/>
</dbReference>
<evidence type="ECO:0000256" key="1">
    <source>
        <dbReference type="SAM" id="SignalP"/>
    </source>
</evidence>
<dbReference type="SMART" id="SM00728">
    <property type="entry name" value="ChW"/>
    <property type="match status" value="6"/>
</dbReference>
<comment type="caution">
    <text evidence="3">The sequence shown here is derived from an EMBL/GenBank/DDBJ whole genome shotgun (WGS) entry which is preliminary data.</text>
</comment>
<dbReference type="EMBL" id="MIJZ01000012">
    <property type="protein sequence ID" value="OEG11980.1"/>
    <property type="molecule type" value="Genomic_DNA"/>
</dbReference>
<reference evidence="4" key="1">
    <citation type="submission" date="2016-09" db="EMBL/GenBank/DDBJ databases">
        <authorList>
            <person name="Gulvik C.A."/>
        </authorList>
    </citation>
    <scope>NUCLEOTIDE SEQUENCE [LARGE SCALE GENOMIC DNA]</scope>
    <source>
        <strain evidence="4">DSM 23328</strain>
    </source>
</reference>
<evidence type="ECO:0000313" key="3">
    <source>
        <dbReference type="EMBL" id="OEG11980.1"/>
    </source>
</evidence>
<sequence>MKKRNLFLVICLLIIGGSGLFHSTNADAAVIGDDYPAKWKNLPLGATIDDWKMSTRYCTSFVANRLSKVNKFDIQRGGLDWDANKWAANAKSQGYRVDNTPEIGAVAAWSSKFHVAWVADIKGDQILIEEYNYDYKGNYNVRWISKNAPDNYIHFKDIKVQVPTPTLPNKNVAQPISLGINYETHVSKVGWMNNVSDGALSGSTGFGVPIEAIKIIFGNRDIDGSVEYRVHVSKIGWMPWVKSGEIAGTTGQSKGVEALEVRLTGEASKYYDIEYQAHVEKMGWQATVTNGQTAGTTGQSKHVQAIKFNLKRKPILQGQSEPNASGLYYRSHLDKEGWLGFVQNNEISGTTGLGISMQSLEVYVDGKKENVQLDAHVEKKGWINNSGGTVGEKLSLEAIKITLKNNLENKYDIYYQTHVTKKGWTTWVKNGEISGTVGEKKPIQAIRIKLIEKK</sequence>